<dbReference type="AlphaFoldDB" id="A0A1A6HC66"/>
<gene>
    <name evidence="1" type="ORF">A6R68_18043</name>
</gene>
<sequence>MIAASFSQMDLYSSAVWCIPNTISRMKVSISA</sequence>
<accession>A0A1A6HC66</accession>
<reference evidence="1 2" key="1">
    <citation type="submission" date="2016-06" db="EMBL/GenBank/DDBJ databases">
        <title>The Draft Genome Sequence and Annotation of the Desert Woodrat Neotoma lepida.</title>
        <authorList>
            <person name="Campbell M."/>
            <person name="Oakeson K.F."/>
            <person name="Yandell M."/>
            <person name="Halpert J.R."/>
            <person name="Dearing D."/>
        </authorList>
    </citation>
    <scope>NUCLEOTIDE SEQUENCE [LARGE SCALE GENOMIC DNA]</scope>
    <source>
        <strain evidence="1">417</strain>
        <tissue evidence="1">Liver</tissue>
    </source>
</reference>
<protein>
    <submittedName>
        <fullName evidence="1">Uncharacterized protein</fullName>
    </submittedName>
</protein>
<dbReference type="EMBL" id="LZPO01037099">
    <property type="protein sequence ID" value="OBS75505.1"/>
    <property type="molecule type" value="Genomic_DNA"/>
</dbReference>
<comment type="caution">
    <text evidence="1">The sequence shown here is derived from an EMBL/GenBank/DDBJ whole genome shotgun (WGS) entry which is preliminary data.</text>
</comment>
<proteinExistence type="predicted"/>
<evidence type="ECO:0000313" key="2">
    <source>
        <dbReference type="Proteomes" id="UP000092124"/>
    </source>
</evidence>
<dbReference type="Proteomes" id="UP000092124">
    <property type="component" value="Unassembled WGS sequence"/>
</dbReference>
<keyword evidence="2" id="KW-1185">Reference proteome</keyword>
<organism evidence="1 2">
    <name type="scientific">Neotoma lepida</name>
    <name type="common">Desert woodrat</name>
    <dbReference type="NCBI Taxonomy" id="56216"/>
    <lineage>
        <taxon>Eukaryota</taxon>
        <taxon>Metazoa</taxon>
        <taxon>Chordata</taxon>
        <taxon>Craniata</taxon>
        <taxon>Vertebrata</taxon>
        <taxon>Euteleostomi</taxon>
        <taxon>Mammalia</taxon>
        <taxon>Eutheria</taxon>
        <taxon>Euarchontoglires</taxon>
        <taxon>Glires</taxon>
        <taxon>Rodentia</taxon>
        <taxon>Myomorpha</taxon>
        <taxon>Muroidea</taxon>
        <taxon>Cricetidae</taxon>
        <taxon>Neotominae</taxon>
        <taxon>Neotoma</taxon>
    </lineage>
</organism>
<name>A0A1A6HC66_NEOLE</name>
<evidence type="ECO:0000313" key="1">
    <source>
        <dbReference type="EMBL" id="OBS75505.1"/>
    </source>
</evidence>